<reference evidence="2 3" key="1">
    <citation type="journal article" date="2018" name="Gigascience">
        <title>Genomes of trombidid mites reveal novel predicted allergens and laterally-transferred genes associated with secondary metabolism.</title>
        <authorList>
            <person name="Dong X."/>
            <person name="Chaisiri K."/>
            <person name="Xia D."/>
            <person name="Armstrong S.D."/>
            <person name="Fang Y."/>
            <person name="Donnelly M.J."/>
            <person name="Kadowaki T."/>
            <person name="McGarry J.W."/>
            <person name="Darby A.C."/>
            <person name="Makepeace B.L."/>
        </authorList>
    </citation>
    <scope>NUCLEOTIDE SEQUENCE [LARGE SCALE GENOMIC DNA]</scope>
    <source>
        <strain evidence="2">UoL-UT</strain>
    </source>
</reference>
<gene>
    <name evidence="2" type="ORF">B4U80_04569</name>
</gene>
<dbReference type="AlphaFoldDB" id="A0A443RYE1"/>
<dbReference type="PANTHER" id="PTHR11034">
    <property type="entry name" value="N-MYC DOWNSTREAM REGULATED"/>
    <property type="match status" value="1"/>
</dbReference>
<dbReference type="Proteomes" id="UP000288716">
    <property type="component" value="Unassembled WGS sequence"/>
</dbReference>
<keyword evidence="3" id="KW-1185">Reference proteome</keyword>
<dbReference type="SUPFAM" id="SSF53474">
    <property type="entry name" value="alpha/beta-Hydrolases"/>
    <property type="match status" value="1"/>
</dbReference>
<dbReference type="InterPro" id="IPR029058">
    <property type="entry name" value="AB_hydrolase_fold"/>
</dbReference>
<evidence type="ECO:0000313" key="3">
    <source>
        <dbReference type="Proteomes" id="UP000288716"/>
    </source>
</evidence>
<dbReference type="InterPro" id="IPR004142">
    <property type="entry name" value="NDRG"/>
</dbReference>
<sequence>MAKLKARSVWIHVELPGQEFDAPDLSDSYTFPSMQDISQDLVHVLNYFNIKYCVVMGEGAGANIAARFVMTFPDRSLGAILIHCHSSVASVMQYFNDKMMSWKLNAIGMNSTAEQYLVFHKFGTQMDSKEKEKTVGEFIKKLQKRMNPKNLRLYVESYLNRTDICASIKEKMKVDTMLVSGSRSSHLTAVEETQSYMDPKITTMVRIDDCGDVFADAPDTFAYNMLLFCQGLGL</sequence>
<dbReference type="Pfam" id="PF03096">
    <property type="entry name" value="Ndr"/>
    <property type="match status" value="1"/>
</dbReference>
<evidence type="ECO:0000256" key="1">
    <source>
        <dbReference type="ARBA" id="ARBA00005598"/>
    </source>
</evidence>
<protein>
    <submittedName>
        <fullName evidence="2">Uncharacterized protein</fullName>
    </submittedName>
</protein>
<name>A0A443RYE1_9ACAR</name>
<evidence type="ECO:0000313" key="2">
    <source>
        <dbReference type="EMBL" id="RWS20290.1"/>
    </source>
</evidence>
<comment type="similarity">
    <text evidence="1">Belongs to the NDRG family.</text>
</comment>
<dbReference type="Gene3D" id="3.40.50.1820">
    <property type="entry name" value="alpha/beta hydrolase"/>
    <property type="match status" value="1"/>
</dbReference>
<dbReference type="OrthoDB" id="191979at2759"/>
<feature type="non-terminal residue" evidence="2">
    <location>
        <position position="234"/>
    </location>
</feature>
<organism evidence="2 3">
    <name type="scientific">Leptotrombidium deliense</name>
    <dbReference type="NCBI Taxonomy" id="299467"/>
    <lineage>
        <taxon>Eukaryota</taxon>
        <taxon>Metazoa</taxon>
        <taxon>Ecdysozoa</taxon>
        <taxon>Arthropoda</taxon>
        <taxon>Chelicerata</taxon>
        <taxon>Arachnida</taxon>
        <taxon>Acari</taxon>
        <taxon>Acariformes</taxon>
        <taxon>Trombidiformes</taxon>
        <taxon>Prostigmata</taxon>
        <taxon>Anystina</taxon>
        <taxon>Parasitengona</taxon>
        <taxon>Trombiculoidea</taxon>
        <taxon>Trombiculidae</taxon>
        <taxon>Leptotrombidium</taxon>
    </lineage>
</organism>
<accession>A0A443RYE1</accession>
<dbReference type="EMBL" id="NCKV01018550">
    <property type="protein sequence ID" value="RWS20290.1"/>
    <property type="molecule type" value="Genomic_DNA"/>
</dbReference>
<dbReference type="VEuPathDB" id="VectorBase:LDEU011750"/>
<comment type="caution">
    <text evidence="2">The sequence shown here is derived from an EMBL/GenBank/DDBJ whole genome shotgun (WGS) entry which is preliminary data.</text>
</comment>
<proteinExistence type="inferred from homology"/>